<dbReference type="Pfam" id="PF04326">
    <property type="entry name" value="SLFN_AlbA_2"/>
    <property type="match status" value="1"/>
</dbReference>
<evidence type="ECO:0000313" key="2">
    <source>
        <dbReference type="EMBL" id="KKW68757.1"/>
    </source>
</evidence>
<accession>A0A0U1Q1X5</accession>
<dbReference type="InterPro" id="IPR038461">
    <property type="entry name" value="Schlafen_AlbA_2_dom_sf"/>
</dbReference>
<dbReference type="PANTHER" id="PTHR30595:SF6">
    <property type="entry name" value="SCHLAFEN ALBA-2 DOMAIN-CONTAINING PROTEIN"/>
    <property type="match status" value="1"/>
</dbReference>
<gene>
    <name evidence="2" type="ORF">AAV94_03090</name>
</gene>
<comment type="caution">
    <text evidence="2">The sequence shown here is derived from an EMBL/GenBank/DDBJ whole genome shotgun (WGS) entry which is preliminary data.</text>
</comment>
<dbReference type="Gene3D" id="3.30.565.60">
    <property type="match status" value="1"/>
</dbReference>
<dbReference type="STRING" id="1610491.AAV94_03090"/>
<dbReference type="OrthoDB" id="9768354at2"/>
<dbReference type="Proteomes" id="UP000050580">
    <property type="component" value="Unassembled WGS sequence"/>
</dbReference>
<dbReference type="InterPro" id="IPR038475">
    <property type="entry name" value="RecG_C_sf"/>
</dbReference>
<dbReference type="RefSeq" id="WP_046740876.1">
    <property type="nucleotide sequence ID" value="NZ_LBNQ01000013.1"/>
</dbReference>
<organism evidence="2 3">
    <name type="scientific">Lampropedia cohaerens</name>
    <dbReference type="NCBI Taxonomy" id="1610491"/>
    <lineage>
        <taxon>Bacteria</taxon>
        <taxon>Pseudomonadati</taxon>
        <taxon>Pseudomonadota</taxon>
        <taxon>Betaproteobacteria</taxon>
        <taxon>Burkholderiales</taxon>
        <taxon>Comamonadaceae</taxon>
        <taxon>Lampropedia</taxon>
    </lineage>
</organism>
<protein>
    <submittedName>
        <fullName evidence="2">MloB</fullName>
    </submittedName>
</protein>
<dbReference type="PANTHER" id="PTHR30595">
    <property type="entry name" value="GLPR-RELATED TRANSCRIPTIONAL REPRESSOR"/>
    <property type="match status" value="1"/>
</dbReference>
<dbReference type="EMBL" id="LBNQ01000013">
    <property type="protein sequence ID" value="KKW68757.1"/>
    <property type="molecule type" value="Genomic_DNA"/>
</dbReference>
<name>A0A0U1Q1X5_9BURK</name>
<dbReference type="PATRIC" id="fig|1610491.3.peg.647"/>
<keyword evidence="3" id="KW-1185">Reference proteome</keyword>
<dbReference type="Pfam" id="PF13749">
    <property type="entry name" value="HATPase_c_4"/>
    <property type="match status" value="1"/>
</dbReference>
<evidence type="ECO:0000313" key="3">
    <source>
        <dbReference type="Proteomes" id="UP000050580"/>
    </source>
</evidence>
<reference evidence="2 3" key="1">
    <citation type="submission" date="2015-05" db="EMBL/GenBank/DDBJ databases">
        <title>Draft genome sequence of Lampropedia sp. CT6, isolated from the microbial mat of a hot water spring, located at Manikaran, India.</title>
        <authorList>
            <person name="Tripathi C."/>
            <person name="Rani P."/>
            <person name="Mahato N.K."/>
            <person name="Lal R."/>
        </authorList>
    </citation>
    <scope>NUCLEOTIDE SEQUENCE [LARGE SCALE GENOMIC DNA]</scope>
    <source>
        <strain evidence="2 3">CT6</strain>
    </source>
</reference>
<evidence type="ECO:0000259" key="1">
    <source>
        <dbReference type="Pfam" id="PF04326"/>
    </source>
</evidence>
<dbReference type="AlphaFoldDB" id="A0A0U1Q1X5"/>
<dbReference type="Gene3D" id="3.30.950.30">
    <property type="entry name" value="Schlafen, AAA domain"/>
    <property type="match status" value="1"/>
</dbReference>
<sequence length="471" mass="52417">MTITPEQIDLWRSSASETQNLEFKEAKNQYDTKKLCRYCVAIANEGGGHLVLGVADRPPRAVVGSEAFPDTQDIAEKLFQWLGFRVDVEAVTHPDGRVVVFIIPARPKGTAYHYDGAYLMRSGEDLVPMSEDQLRRIFAEGQPDWLEFPALQNVSAQDVVQLLDTQTFFDLLQLPYPTDQTGVLARLLGERLIVRNSHGPGFDILNMGAVLLAKSLRSFSGISRKAARVIVYAGESKLQTLSDVTGEKGYAVGFAGLVQYVMGRLPQNEVIEGALRKEVKLVPEVVIRELLANALIHQDFEVGGASPTVEVFSNRVEIANPGEPVVPVERFIDGYQSRNERLADLMRRFGVCEEKSSGIDRVIEAAELMQLPAPEFLTGHKRTIVVIHGPRSFRDMNGSDRVRACYQHCVLQYVLRKQMTNQSLRGRFGLSEGSSNTVSQIITATIEQGLIKNDPNAPDSRRYARYIPAWA</sequence>
<dbReference type="InterPro" id="IPR007421">
    <property type="entry name" value="Schlafen_AlbA_2_dom"/>
</dbReference>
<feature type="domain" description="Schlafen AlbA-2" evidence="1">
    <location>
        <begin position="17"/>
        <end position="129"/>
    </location>
</feature>
<proteinExistence type="predicted"/>